<evidence type="ECO:0008006" key="4">
    <source>
        <dbReference type="Google" id="ProtNLM"/>
    </source>
</evidence>
<dbReference type="EMBL" id="JARK01001340">
    <property type="protein sequence ID" value="EYC31077.1"/>
    <property type="molecule type" value="Genomic_DNA"/>
</dbReference>
<evidence type="ECO:0000313" key="2">
    <source>
        <dbReference type="EMBL" id="EYC31077.1"/>
    </source>
</evidence>
<sequence length="137" mass="15569">MWCLVALLTCIGVVQAAPRNEQCPQKIFFNFAIEAEIIRKNDDDPYLTEYELKDTEVNKTRRGTEFGNKVYTNKEPLPGSYAAVLAVNSRYILKGKFGGEDGEKPIVTACEVKEIAKRERNKPKKRVTRPLISGRYV</sequence>
<keyword evidence="3" id="KW-1185">Reference proteome</keyword>
<reference evidence="3" key="1">
    <citation type="journal article" date="2015" name="Nat. Genet.">
        <title>The genome and transcriptome of the zoonotic hookworm Ancylostoma ceylanicum identify infection-specific gene families.</title>
        <authorList>
            <person name="Schwarz E.M."/>
            <person name="Hu Y."/>
            <person name="Antoshechkin I."/>
            <person name="Miller M.M."/>
            <person name="Sternberg P.W."/>
            <person name="Aroian R.V."/>
        </authorList>
    </citation>
    <scope>NUCLEOTIDE SEQUENCE</scope>
    <source>
        <strain evidence="3">HY135</strain>
    </source>
</reference>
<keyword evidence="1" id="KW-0732">Signal</keyword>
<organism evidence="2 3">
    <name type="scientific">Ancylostoma ceylanicum</name>
    <dbReference type="NCBI Taxonomy" id="53326"/>
    <lineage>
        <taxon>Eukaryota</taxon>
        <taxon>Metazoa</taxon>
        <taxon>Ecdysozoa</taxon>
        <taxon>Nematoda</taxon>
        <taxon>Chromadorea</taxon>
        <taxon>Rhabditida</taxon>
        <taxon>Rhabditina</taxon>
        <taxon>Rhabditomorpha</taxon>
        <taxon>Strongyloidea</taxon>
        <taxon>Ancylostomatidae</taxon>
        <taxon>Ancylostomatinae</taxon>
        <taxon>Ancylostoma</taxon>
    </lineage>
</organism>
<accession>A0A016VVP4</accession>
<comment type="caution">
    <text evidence="2">The sequence shown here is derived from an EMBL/GenBank/DDBJ whole genome shotgun (WGS) entry which is preliminary data.</text>
</comment>
<name>A0A016VVP4_9BILA</name>
<proteinExistence type="predicted"/>
<evidence type="ECO:0000313" key="3">
    <source>
        <dbReference type="Proteomes" id="UP000024635"/>
    </source>
</evidence>
<protein>
    <recommendedName>
        <fullName evidence="4">NTR domain-containing protein</fullName>
    </recommendedName>
</protein>
<gene>
    <name evidence="2" type="primary">Acey_s0004.g1943</name>
    <name evidence="2" type="ORF">Y032_0004g1943</name>
</gene>
<feature type="chain" id="PRO_5001489980" description="NTR domain-containing protein" evidence="1">
    <location>
        <begin position="17"/>
        <end position="137"/>
    </location>
</feature>
<feature type="signal peptide" evidence="1">
    <location>
        <begin position="1"/>
        <end position="16"/>
    </location>
</feature>
<dbReference type="AlphaFoldDB" id="A0A016VVP4"/>
<dbReference type="Proteomes" id="UP000024635">
    <property type="component" value="Unassembled WGS sequence"/>
</dbReference>
<evidence type="ECO:0000256" key="1">
    <source>
        <dbReference type="SAM" id="SignalP"/>
    </source>
</evidence>